<name>A0A923SQZ9_9FIRM</name>
<feature type="binding site" evidence="2">
    <location>
        <position position="96"/>
    </location>
    <ligand>
        <name>L-histidine</name>
        <dbReference type="ChEBI" id="CHEBI:57595"/>
    </ligand>
</feature>
<comment type="caution">
    <text evidence="4">The sequence shown here is derived from an EMBL/GenBank/DDBJ whole genome shotgun (WGS) entry which is preliminary data.</text>
</comment>
<dbReference type="GO" id="GO:0004821">
    <property type="term" value="F:histidine-tRNA ligase activity"/>
    <property type="evidence" value="ECO:0007669"/>
    <property type="project" value="TreeGrafter"/>
</dbReference>
<feature type="binding site" evidence="2">
    <location>
        <position position="109"/>
    </location>
    <ligand>
        <name>L-histidine</name>
        <dbReference type="ChEBI" id="CHEBI:57595"/>
    </ligand>
</feature>
<dbReference type="InterPro" id="IPR041715">
    <property type="entry name" value="HisRS-like_core"/>
</dbReference>
<reference evidence="4" key="1">
    <citation type="submission" date="2020-08" db="EMBL/GenBank/DDBJ databases">
        <title>Genome public.</title>
        <authorList>
            <person name="Liu C."/>
            <person name="Sun Q."/>
        </authorList>
    </citation>
    <scope>NUCLEOTIDE SEQUENCE</scope>
    <source>
        <strain evidence="4">BX12</strain>
    </source>
</reference>
<dbReference type="Proteomes" id="UP000602647">
    <property type="component" value="Unassembled WGS sequence"/>
</dbReference>
<dbReference type="InterPro" id="IPR004516">
    <property type="entry name" value="HisRS/HisZ"/>
</dbReference>
<sequence>MKYKKAKLKPDEKACLQLRGLYEQYGYKKYKMGKFEEYSLYAENKDFLGSDKVITFTDLDGRLLALKPDVTLSIIKNTNATSESNEKLYYLENVYRESRESHTFKEISQMGLECIGRVEPYCIVEVISLAAESLNAISGDYILELSHMGFVVELLKSFQVAEHTKLRLLGLIRNKNADGLRKAAEEAELSKLQTESLCKLPYLYGNAEETIKNAKEICFSSAMEKALAELEAIYSALSEMGIGEKIQFDLSIVNDIDYYNGIIFKGYVKELGSCILAGGQYDQAAARLGKKAEAIGFALYLNEVNRIVQEKEEYDIDALVLYRCGEPIVSVAKAVRGLQEEGLSVRAEKARPKNVRARDIYVLENGTLRKEEPTC</sequence>
<keyword evidence="4" id="KW-0328">Glycosyltransferase</keyword>
<dbReference type="RefSeq" id="WP_187303244.1">
    <property type="nucleotide sequence ID" value="NZ_JACRYT010000010.1"/>
</dbReference>
<accession>A0A923SQZ9</accession>
<evidence type="ECO:0000259" key="3">
    <source>
        <dbReference type="Pfam" id="PF13393"/>
    </source>
</evidence>
<dbReference type="PIRSF" id="PIRSF001549">
    <property type="entry name" value="His-tRNA_synth"/>
    <property type="match status" value="1"/>
</dbReference>
<dbReference type="PANTHER" id="PTHR43707">
    <property type="entry name" value="HISTIDYL-TRNA SYNTHETASE"/>
    <property type="match status" value="1"/>
</dbReference>
<dbReference type="GO" id="GO:0005737">
    <property type="term" value="C:cytoplasm"/>
    <property type="evidence" value="ECO:0007669"/>
    <property type="project" value="InterPro"/>
</dbReference>
<dbReference type="Pfam" id="PF13393">
    <property type="entry name" value="tRNA-synt_His"/>
    <property type="match status" value="1"/>
</dbReference>
<evidence type="ECO:0000313" key="5">
    <source>
        <dbReference type="Proteomes" id="UP000602647"/>
    </source>
</evidence>
<keyword evidence="1" id="KW-0368">Histidine biosynthesis</keyword>
<feature type="binding site" evidence="2">
    <location>
        <position position="113"/>
    </location>
    <ligand>
        <name>L-histidine</name>
        <dbReference type="ChEBI" id="CHEBI:57595"/>
    </ligand>
</feature>
<dbReference type="GO" id="GO:0140096">
    <property type="term" value="F:catalytic activity, acting on a protein"/>
    <property type="evidence" value="ECO:0007669"/>
    <property type="project" value="UniProtKB-ARBA"/>
</dbReference>
<dbReference type="GO" id="GO:0006427">
    <property type="term" value="P:histidyl-tRNA aminoacylation"/>
    <property type="evidence" value="ECO:0007669"/>
    <property type="project" value="TreeGrafter"/>
</dbReference>
<evidence type="ECO:0000256" key="2">
    <source>
        <dbReference type="PIRSR" id="PIRSR001549-1"/>
    </source>
</evidence>
<gene>
    <name evidence="4" type="ORF">H9L42_09875</name>
</gene>
<dbReference type="SUPFAM" id="SSF55681">
    <property type="entry name" value="Class II aaRS and biotin synthetases"/>
    <property type="match status" value="1"/>
</dbReference>
<proteinExistence type="predicted"/>
<dbReference type="GO" id="GO:0016757">
    <property type="term" value="F:glycosyltransferase activity"/>
    <property type="evidence" value="ECO:0007669"/>
    <property type="project" value="UniProtKB-KW"/>
</dbReference>
<keyword evidence="1" id="KW-0028">Amino-acid biosynthesis</keyword>
<organism evidence="4 5">
    <name type="scientific">Zhenpiania hominis</name>
    <dbReference type="NCBI Taxonomy" id="2763644"/>
    <lineage>
        <taxon>Bacteria</taxon>
        <taxon>Bacillati</taxon>
        <taxon>Bacillota</taxon>
        <taxon>Clostridia</taxon>
        <taxon>Peptostreptococcales</taxon>
        <taxon>Anaerovoracaceae</taxon>
        <taxon>Zhenpiania</taxon>
    </lineage>
</organism>
<dbReference type="PANTHER" id="PTHR43707:SF6">
    <property type="entry name" value="ATP PHOSPHORIBOSYLTRANSFERASE REGULATORY SUBUNIT"/>
    <property type="match status" value="1"/>
</dbReference>
<evidence type="ECO:0000256" key="1">
    <source>
        <dbReference type="ARBA" id="ARBA00023102"/>
    </source>
</evidence>
<dbReference type="AlphaFoldDB" id="A0A923SQZ9"/>
<keyword evidence="5" id="KW-1185">Reference proteome</keyword>
<dbReference type="EMBL" id="JACRYT010000010">
    <property type="protein sequence ID" value="MBC6680141.1"/>
    <property type="molecule type" value="Genomic_DNA"/>
</dbReference>
<protein>
    <submittedName>
        <fullName evidence="4">ATP phosphoribosyltransferase regulatory subunit</fullName>
    </submittedName>
</protein>
<dbReference type="GO" id="GO:0000105">
    <property type="term" value="P:L-histidine biosynthetic process"/>
    <property type="evidence" value="ECO:0007669"/>
    <property type="project" value="UniProtKB-KW"/>
</dbReference>
<feature type="binding site" evidence="2">
    <location>
        <begin position="69"/>
        <end position="71"/>
    </location>
    <ligand>
        <name>L-histidine</name>
        <dbReference type="ChEBI" id="CHEBI:57595"/>
    </ligand>
</feature>
<feature type="domain" description="Class II Histidinyl-tRNA synthetase (HisRS)-like catalytic core" evidence="3">
    <location>
        <begin position="12"/>
        <end position="304"/>
    </location>
</feature>
<dbReference type="InterPro" id="IPR045864">
    <property type="entry name" value="aa-tRNA-synth_II/BPL/LPL"/>
</dbReference>
<dbReference type="Gene3D" id="3.30.930.10">
    <property type="entry name" value="Bira Bifunctional Protein, Domain 2"/>
    <property type="match status" value="1"/>
</dbReference>
<feature type="binding site" evidence="2">
    <location>
        <begin position="258"/>
        <end position="259"/>
    </location>
    <ligand>
        <name>L-histidine</name>
        <dbReference type="ChEBI" id="CHEBI:57595"/>
    </ligand>
</feature>
<keyword evidence="4" id="KW-0808">Transferase</keyword>
<evidence type="ECO:0000313" key="4">
    <source>
        <dbReference type="EMBL" id="MBC6680141.1"/>
    </source>
</evidence>